<dbReference type="EMBL" id="FJUY01000010">
    <property type="protein sequence ID" value="CZT21147.1"/>
    <property type="molecule type" value="Genomic_DNA"/>
</dbReference>
<accession>A0A2D3V8P9</accession>
<feature type="region of interest" description="Disordered" evidence="1">
    <location>
        <begin position="133"/>
        <end position="163"/>
    </location>
</feature>
<dbReference type="RefSeq" id="XP_023628036.1">
    <property type="nucleotide sequence ID" value="XM_023772268.1"/>
</dbReference>
<feature type="region of interest" description="Disordered" evidence="1">
    <location>
        <begin position="1"/>
        <end position="22"/>
    </location>
</feature>
<keyword evidence="3" id="KW-1185">Reference proteome</keyword>
<name>A0A2D3V8P9_9PEZI</name>
<protein>
    <submittedName>
        <fullName evidence="2">Uncharacterized protein</fullName>
    </submittedName>
</protein>
<evidence type="ECO:0000256" key="1">
    <source>
        <dbReference type="SAM" id="MobiDB-lite"/>
    </source>
</evidence>
<dbReference type="GeneID" id="35602132"/>
<proteinExistence type="predicted"/>
<organism evidence="2 3">
    <name type="scientific">Ramularia collo-cygni</name>
    <dbReference type="NCBI Taxonomy" id="112498"/>
    <lineage>
        <taxon>Eukaryota</taxon>
        <taxon>Fungi</taxon>
        <taxon>Dikarya</taxon>
        <taxon>Ascomycota</taxon>
        <taxon>Pezizomycotina</taxon>
        <taxon>Dothideomycetes</taxon>
        <taxon>Dothideomycetidae</taxon>
        <taxon>Mycosphaerellales</taxon>
        <taxon>Mycosphaerellaceae</taxon>
        <taxon>Ramularia</taxon>
    </lineage>
</organism>
<evidence type="ECO:0000313" key="2">
    <source>
        <dbReference type="EMBL" id="CZT21147.1"/>
    </source>
</evidence>
<evidence type="ECO:0000313" key="3">
    <source>
        <dbReference type="Proteomes" id="UP000225277"/>
    </source>
</evidence>
<sequence length="182" mass="19852">MARSMLESVDLQPFGGDAEKSGKDAITLDDVCKSYQSSEHVLMTPMERWTMMAVDDECFPLLAKRSMQDAGLDIATLQSPSSPHETARRFPSGEEAAIAGAIGVRRNVMVESTVDDELGELIPGERRIHPRRATGSHVTGRSHISKHSSGILPGQTAKDVVQKTAPRNRRIVVNSRSSALRC</sequence>
<gene>
    <name evidence="2" type="ORF">RCC_07008</name>
</gene>
<dbReference type="Proteomes" id="UP000225277">
    <property type="component" value="Unassembled WGS sequence"/>
</dbReference>
<reference evidence="2 3" key="1">
    <citation type="submission" date="2016-03" db="EMBL/GenBank/DDBJ databases">
        <authorList>
            <person name="Ploux O."/>
        </authorList>
    </citation>
    <scope>NUCLEOTIDE SEQUENCE [LARGE SCALE GENOMIC DNA]</scope>
    <source>
        <strain evidence="2 3">URUG2</strain>
    </source>
</reference>
<dbReference type="AlphaFoldDB" id="A0A2D3V8P9"/>